<dbReference type="SMART" id="SM00343">
    <property type="entry name" value="ZnF_C2HC"/>
    <property type="match status" value="2"/>
</dbReference>
<dbReference type="Pfam" id="PF00098">
    <property type="entry name" value="zf-CCHC"/>
    <property type="match status" value="2"/>
</dbReference>
<dbReference type="AlphaFoldDB" id="A0A1R2D1R2"/>
<dbReference type="SUPFAM" id="SSF54928">
    <property type="entry name" value="RNA-binding domain, RBD"/>
    <property type="match status" value="1"/>
</dbReference>
<dbReference type="Gene3D" id="4.10.60.10">
    <property type="entry name" value="Zinc finger, CCHC-type"/>
    <property type="match status" value="2"/>
</dbReference>
<dbReference type="EMBL" id="MPUH01000016">
    <property type="protein sequence ID" value="OMJ95171.1"/>
    <property type="molecule type" value="Genomic_DNA"/>
</dbReference>
<dbReference type="SMART" id="SM00360">
    <property type="entry name" value="RRM"/>
    <property type="match status" value="1"/>
</dbReference>
<dbReference type="GO" id="GO:0003723">
    <property type="term" value="F:RNA binding"/>
    <property type="evidence" value="ECO:0007669"/>
    <property type="project" value="UniProtKB-UniRule"/>
</dbReference>
<feature type="domain" description="RRM" evidence="4">
    <location>
        <begin position="1"/>
        <end position="70"/>
    </location>
</feature>
<keyword evidence="7" id="KW-1185">Reference proteome</keyword>
<sequence>MSLFVGNISRNISLKDLEEEFNKFGQCKINHRGGYAFIEYTDERDGEEAMLQLHGKNMGGLALNIEWSKRSARFNVKESRVANKVNKDKCYNCGKPGHISRECKEGPECYECGGFGHIARDCPKSKESSKRRSPRRSPRKSSSERSYSIERNSLPVEFYPIEFTEKNISKSETKEPEVIEEMEDGSKFVLLTGTINDDTSVFRCLLCEKSMQKSSMKRHIQTKTHKDKLNKS</sequence>
<dbReference type="PANTHER" id="PTHR48038">
    <property type="entry name" value="RIBONUCLEOPROTEIN RB97D"/>
    <property type="match status" value="1"/>
</dbReference>
<dbReference type="Gene3D" id="3.30.70.330">
    <property type="match status" value="1"/>
</dbReference>
<feature type="domain" description="CCHC-type" evidence="5">
    <location>
        <begin position="89"/>
        <end position="105"/>
    </location>
</feature>
<accession>A0A1R2D1R2</accession>
<dbReference type="InterPro" id="IPR036875">
    <property type="entry name" value="Znf_CCHC_sf"/>
</dbReference>
<evidence type="ECO:0000313" key="7">
    <source>
        <dbReference type="Proteomes" id="UP000187209"/>
    </source>
</evidence>
<dbReference type="OrthoDB" id="6033at2759"/>
<keyword evidence="2" id="KW-0694">RNA-binding</keyword>
<dbReference type="CDD" id="cd00590">
    <property type="entry name" value="RRM_SF"/>
    <property type="match status" value="1"/>
</dbReference>
<dbReference type="SUPFAM" id="SSF57756">
    <property type="entry name" value="Retrovirus zinc finger-like domains"/>
    <property type="match status" value="1"/>
</dbReference>
<dbReference type="PROSITE" id="PS50102">
    <property type="entry name" value="RRM"/>
    <property type="match status" value="1"/>
</dbReference>
<feature type="domain" description="CCHC-type" evidence="5">
    <location>
        <begin position="109"/>
        <end position="124"/>
    </location>
</feature>
<proteinExistence type="predicted"/>
<reference evidence="6 7" key="1">
    <citation type="submission" date="2016-11" db="EMBL/GenBank/DDBJ databases">
        <title>The macronuclear genome of Stentor coeruleus: a giant cell with tiny introns.</title>
        <authorList>
            <person name="Slabodnick M."/>
            <person name="Ruby J.G."/>
            <person name="Reiff S.B."/>
            <person name="Swart E.C."/>
            <person name="Gosai S."/>
            <person name="Prabakaran S."/>
            <person name="Witkowska E."/>
            <person name="Larue G.E."/>
            <person name="Fisher S."/>
            <person name="Freeman R.M."/>
            <person name="Gunawardena J."/>
            <person name="Chu W."/>
            <person name="Stover N.A."/>
            <person name="Gregory B.D."/>
            <person name="Nowacki M."/>
            <person name="Derisi J."/>
            <person name="Roy S.W."/>
            <person name="Marshall W.F."/>
            <person name="Sood P."/>
        </authorList>
    </citation>
    <scope>NUCLEOTIDE SEQUENCE [LARGE SCALE GENOMIC DNA]</scope>
    <source>
        <strain evidence="6">WM001</strain>
    </source>
</reference>
<keyword evidence="1" id="KW-0863">Zinc-finger</keyword>
<name>A0A1R2D1R2_9CILI</name>
<dbReference type="GO" id="GO:0008270">
    <property type="term" value="F:zinc ion binding"/>
    <property type="evidence" value="ECO:0007669"/>
    <property type="project" value="UniProtKB-KW"/>
</dbReference>
<evidence type="ECO:0000256" key="2">
    <source>
        <dbReference type="PROSITE-ProRule" id="PRU00176"/>
    </source>
</evidence>
<keyword evidence="1" id="KW-0862">Zinc</keyword>
<dbReference type="PROSITE" id="PS50158">
    <property type="entry name" value="ZF_CCHC"/>
    <property type="match status" value="2"/>
</dbReference>
<dbReference type="PANTHER" id="PTHR48038:SF1">
    <property type="entry name" value="RIBONUCLEOPROTEIN RB97D"/>
    <property type="match status" value="1"/>
</dbReference>
<organism evidence="6 7">
    <name type="scientific">Stentor coeruleus</name>
    <dbReference type="NCBI Taxonomy" id="5963"/>
    <lineage>
        <taxon>Eukaryota</taxon>
        <taxon>Sar</taxon>
        <taxon>Alveolata</taxon>
        <taxon>Ciliophora</taxon>
        <taxon>Postciliodesmatophora</taxon>
        <taxon>Heterotrichea</taxon>
        <taxon>Heterotrichida</taxon>
        <taxon>Stentoridae</taxon>
        <taxon>Stentor</taxon>
    </lineage>
</organism>
<protein>
    <submittedName>
        <fullName evidence="6">Uncharacterized protein</fullName>
    </submittedName>
</protein>
<dbReference type="InterPro" id="IPR001878">
    <property type="entry name" value="Znf_CCHC"/>
</dbReference>
<evidence type="ECO:0000259" key="5">
    <source>
        <dbReference type="PROSITE" id="PS50158"/>
    </source>
</evidence>
<dbReference type="Proteomes" id="UP000187209">
    <property type="component" value="Unassembled WGS sequence"/>
</dbReference>
<comment type="caution">
    <text evidence="6">The sequence shown here is derived from an EMBL/GenBank/DDBJ whole genome shotgun (WGS) entry which is preliminary data.</text>
</comment>
<dbReference type="InterPro" id="IPR000504">
    <property type="entry name" value="RRM_dom"/>
</dbReference>
<evidence type="ECO:0000256" key="3">
    <source>
        <dbReference type="SAM" id="MobiDB-lite"/>
    </source>
</evidence>
<evidence type="ECO:0000256" key="1">
    <source>
        <dbReference type="PROSITE-ProRule" id="PRU00047"/>
    </source>
</evidence>
<dbReference type="InterPro" id="IPR012677">
    <property type="entry name" value="Nucleotide-bd_a/b_plait_sf"/>
</dbReference>
<dbReference type="Pfam" id="PF00076">
    <property type="entry name" value="RRM_1"/>
    <property type="match status" value="1"/>
</dbReference>
<evidence type="ECO:0000313" key="6">
    <source>
        <dbReference type="EMBL" id="OMJ95171.1"/>
    </source>
</evidence>
<dbReference type="InterPro" id="IPR035979">
    <property type="entry name" value="RBD_domain_sf"/>
</dbReference>
<gene>
    <name evidence="6" type="ORF">SteCoe_1547</name>
</gene>
<evidence type="ECO:0000259" key="4">
    <source>
        <dbReference type="PROSITE" id="PS50102"/>
    </source>
</evidence>
<keyword evidence="1" id="KW-0479">Metal-binding</keyword>
<feature type="region of interest" description="Disordered" evidence="3">
    <location>
        <begin position="123"/>
        <end position="148"/>
    </location>
</feature>